<gene>
    <name evidence="2" type="ORF">GCM10009727_83550</name>
</gene>
<evidence type="ECO:0000313" key="2">
    <source>
        <dbReference type="EMBL" id="GAA2165165.1"/>
    </source>
</evidence>
<dbReference type="EMBL" id="BAAAMR010000125">
    <property type="protein sequence ID" value="GAA2165165.1"/>
    <property type="molecule type" value="Genomic_DNA"/>
</dbReference>
<dbReference type="SUPFAM" id="SSF103473">
    <property type="entry name" value="MFS general substrate transporter"/>
    <property type="match status" value="1"/>
</dbReference>
<proteinExistence type="predicted"/>
<keyword evidence="1" id="KW-0472">Membrane</keyword>
<feature type="transmembrane region" description="Helical" evidence="1">
    <location>
        <begin position="251"/>
        <end position="273"/>
    </location>
</feature>
<dbReference type="PANTHER" id="PTHR23534">
    <property type="entry name" value="MFS PERMEASE"/>
    <property type="match status" value="1"/>
</dbReference>
<dbReference type="Gene3D" id="1.20.1250.20">
    <property type="entry name" value="MFS general substrate transporter like domains"/>
    <property type="match status" value="2"/>
</dbReference>
<dbReference type="RefSeq" id="WP_344281368.1">
    <property type="nucleotide sequence ID" value="NZ_BAAAMR010000125.1"/>
</dbReference>
<dbReference type="Proteomes" id="UP001501020">
    <property type="component" value="Unassembled WGS sequence"/>
</dbReference>
<evidence type="ECO:0000256" key="1">
    <source>
        <dbReference type="SAM" id="Phobius"/>
    </source>
</evidence>
<feature type="transmembrane region" description="Helical" evidence="1">
    <location>
        <begin position="139"/>
        <end position="157"/>
    </location>
</feature>
<feature type="transmembrane region" description="Helical" evidence="1">
    <location>
        <begin position="48"/>
        <end position="67"/>
    </location>
</feature>
<comment type="caution">
    <text evidence="2">The sequence shown here is derived from an EMBL/GenBank/DDBJ whole genome shotgun (WGS) entry which is preliminary data.</text>
</comment>
<feature type="transmembrane region" description="Helical" evidence="1">
    <location>
        <begin position="285"/>
        <end position="307"/>
    </location>
</feature>
<feature type="transmembrane region" description="Helical" evidence="1">
    <location>
        <begin position="177"/>
        <end position="196"/>
    </location>
</feature>
<reference evidence="3" key="1">
    <citation type="journal article" date="2019" name="Int. J. Syst. Evol. Microbiol.">
        <title>The Global Catalogue of Microorganisms (GCM) 10K type strain sequencing project: providing services to taxonomists for standard genome sequencing and annotation.</title>
        <authorList>
            <consortium name="The Broad Institute Genomics Platform"/>
            <consortium name="The Broad Institute Genome Sequencing Center for Infectious Disease"/>
            <person name="Wu L."/>
            <person name="Ma J."/>
        </authorList>
    </citation>
    <scope>NUCLEOTIDE SEQUENCE [LARGE SCALE GENOMIC DNA]</scope>
    <source>
        <strain evidence="3">JCM 13850</strain>
    </source>
</reference>
<feature type="transmembrane region" description="Helical" evidence="1">
    <location>
        <begin position="371"/>
        <end position="389"/>
    </location>
</feature>
<dbReference type="InterPro" id="IPR011701">
    <property type="entry name" value="MFS"/>
</dbReference>
<keyword evidence="1" id="KW-0812">Transmembrane</keyword>
<organism evidence="2 3">
    <name type="scientific">Actinomadura napierensis</name>
    <dbReference type="NCBI Taxonomy" id="267854"/>
    <lineage>
        <taxon>Bacteria</taxon>
        <taxon>Bacillati</taxon>
        <taxon>Actinomycetota</taxon>
        <taxon>Actinomycetes</taxon>
        <taxon>Streptosporangiales</taxon>
        <taxon>Thermomonosporaceae</taxon>
        <taxon>Actinomadura</taxon>
    </lineage>
</organism>
<dbReference type="InterPro" id="IPR036259">
    <property type="entry name" value="MFS_trans_sf"/>
</dbReference>
<accession>A0ABP5M5Z6</accession>
<keyword evidence="3" id="KW-1185">Reference proteome</keyword>
<sequence length="422" mass="41622">MNPILNGRASRVRPMAALCTGTALMNAAMSMASAPGPLAPADRLGAGWGGVPATAGIVGTGAGALALTRSARRLGRRRGLAGGYLAAAAGSCLAAVGVARGDLVALCAGMLMLGLGNAGAQLSRYAAADLYPSGRRGSAIGLVVWAAAIGAVGGPLLLDPSGGVARELALPPLAGPFLLAFLTTAAAAAATATVGAPPDADPPEPGPGVSVRSLLRGPVTRPALVVMATAQVVMVAVMTAAPLAMRMDGDGLGMVGMTLSAHTLGMFALSPVTGRLVDRCGARPVMVAGVAALAASTGLAAAGGGAWTRTAALFLLGYAWNLCFVGGSGQLARELPASERADIEGTVDAAVWTIAAASGLLSTVLMSAAGYGVLAGTFCCLAVLAGIALRRPAPVSRGIVDQGFGTASRAPSMRPRTRRGWK</sequence>
<dbReference type="PANTHER" id="PTHR23534:SF1">
    <property type="entry name" value="MAJOR FACILITATOR SUPERFAMILY PROTEIN"/>
    <property type="match status" value="1"/>
</dbReference>
<dbReference type="Pfam" id="PF07690">
    <property type="entry name" value="MFS_1"/>
    <property type="match status" value="2"/>
</dbReference>
<feature type="transmembrane region" description="Helical" evidence="1">
    <location>
        <begin position="103"/>
        <end position="127"/>
    </location>
</feature>
<evidence type="ECO:0000313" key="3">
    <source>
        <dbReference type="Proteomes" id="UP001501020"/>
    </source>
</evidence>
<name>A0ABP5M5Z6_9ACTN</name>
<feature type="transmembrane region" description="Helical" evidence="1">
    <location>
        <begin position="79"/>
        <end position="97"/>
    </location>
</feature>
<protein>
    <submittedName>
        <fullName evidence="2">MFS transporter</fullName>
    </submittedName>
</protein>
<feature type="transmembrane region" description="Helical" evidence="1">
    <location>
        <begin position="222"/>
        <end position="245"/>
    </location>
</feature>
<keyword evidence="1" id="KW-1133">Transmembrane helix</keyword>